<dbReference type="RefSeq" id="XP_062623844.1">
    <property type="nucleotide sequence ID" value="XM_062767859.1"/>
</dbReference>
<gene>
    <name evidence="2" type="ORF">LOC62_01G001372</name>
</gene>
<dbReference type="AlphaFoldDB" id="A0AAF0Y0X0"/>
<feature type="domain" description="SnoaL-like" evidence="1">
    <location>
        <begin position="32"/>
        <end position="129"/>
    </location>
</feature>
<evidence type="ECO:0000259" key="1">
    <source>
        <dbReference type="Pfam" id="PF12680"/>
    </source>
</evidence>
<dbReference type="Proteomes" id="UP000827549">
    <property type="component" value="Chromosome 1"/>
</dbReference>
<dbReference type="Gene3D" id="3.10.450.50">
    <property type="match status" value="1"/>
</dbReference>
<accession>A0AAF0Y0X0</accession>
<reference evidence="2" key="1">
    <citation type="submission" date="2023-10" db="EMBL/GenBank/DDBJ databases">
        <authorList>
            <person name="Noh H."/>
        </authorList>
    </citation>
    <scope>NUCLEOTIDE SEQUENCE</scope>
    <source>
        <strain evidence="2">DUCC4014</strain>
    </source>
</reference>
<protein>
    <recommendedName>
        <fullName evidence="1">SnoaL-like domain-containing protein</fullName>
    </recommendedName>
</protein>
<dbReference type="InterPro" id="IPR037401">
    <property type="entry name" value="SnoaL-like"/>
</dbReference>
<dbReference type="SUPFAM" id="SSF54427">
    <property type="entry name" value="NTF2-like"/>
    <property type="match status" value="1"/>
</dbReference>
<dbReference type="Pfam" id="PF12680">
    <property type="entry name" value="SnoaL_2"/>
    <property type="match status" value="1"/>
</dbReference>
<sequence length="142" mass="14953">MTTPTAPITATLNPPTNPSPALIAQHLRANLLSVFNERDPAARRLAINTTYAPNVVWHEPGATYVGHEAIFTRAGELLAQNPGWSYVPVGQPSSVANAGVLRFAFGPAGQEPVVHGTDVVIVQDGLVVALWTAIEGPEGQQA</sequence>
<proteinExistence type="predicted"/>
<name>A0AAF0Y0X0_9TREE</name>
<dbReference type="GeneID" id="87804628"/>
<dbReference type="EMBL" id="CP086714">
    <property type="protein sequence ID" value="WOO77812.1"/>
    <property type="molecule type" value="Genomic_DNA"/>
</dbReference>
<dbReference type="InterPro" id="IPR032710">
    <property type="entry name" value="NTF2-like_dom_sf"/>
</dbReference>
<organism evidence="2 3">
    <name type="scientific">Vanrija pseudolonga</name>
    <dbReference type="NCBI Taxonomy" id="143232"/>
    <lineage>
        <taxon>Eukaryota</taxon>
        <taxon>Fungi</taxon>
        <taxon>Dikarya</taxon>
        <taxon>Basidiomycota</taxon>
        <taxon>Agaricomycotina</taxon>
        <taxon>Tremellomycetes</taxon>
        <taxon>Trichosporonales</taxon>
        <taxon>Trichosporonaceae</taxon>
        <taxon>Vanrija</taxon>
    </lineage>
</organism>
<evidence type="ECO:0000313" key="3">
    <source>
        <dbReference type="Proteomes" id="UP000827549"/>
    </source>
</evidence>
<keyword evidence="3" id="KW-1185">Reference proteome</keyword>
<evidence type="ECO:0000313" key="2">
    <source>
        <dbReference type="EMBL" id="WOO77812.1"/>
    </source>
</evidence>